<evidence type="ECO:0000256" key="1">
    <source>
        <dbReference type="ARBA" id="ARBA00001335"/>
    </source>
</evidence>
<comment type="similarity">
    <text evidence="3 13">Belongs to the peptidase M18 family.</text>
</comment>
<evidence type="ECO:0000256" key="9">
    <source>
        <dbReference type="ARBA" id="ARBA00022723"/>
    </source>
</evidence>
<dbReference type="EMBL" id="BEZZ01003255">
    <property type="protein sequence ID" value="GCC19294.1"/>
    <property type="molecule type" value="Genomic_DNA"/>
</dbReference>
<keyword evidence="8 13" id="KW-0645">Protease</keyword>
<keyword evidence="11 13" id="KW-0862">Zinc</keyword>
<evidence type="ECO:0000256" key="12">
    <source>
        <dbReference type="ARBA" id="ARBA00023049"/>
    </source>
</evidence>
<accession>A0A401RMJ0</accession>
<dbReference type="OMA" id="GPILKVN"/>
<protein>
    <recommendedName>
        <fullName evidence="6">Aspartyl aminopeptidase</fullName>
        <ecNumber evidence="5">3.4.11.21</ecNumber>
    </recommendedName>
</protein>
<dbReference type="OrthoDB" id="9880441at2759"/>
<evidence type="ECO:0000256" key="7">
    <source>
        <dbReference type="ARBA" id="ARBA00022438"/>
    </source>
</evidence>
<dbReference type="GO" id="GO:0008237">
    <property type="term" value="F:metallopeptidase activity"/>
    <property type="evidence" value="ECO:0007669"/>
    <property type="project" value="UniProtKB-KW"/>
</dbReference>
<name>A0A401RMJ0_CHIPU</name>
<dbReference type="SUPFAM" id="SSF101821">
    <property type="entry name" value="Aminopeptidase/glucanase lid domain"/>
    <property type="match status" value="1"/>
</dbReference>
<keyword evidence="15" id="KW-1185">Reference proteome</keyword>
<dbReference type="STRING" id="137246.A0A401RMJ0"/>
<dbReference type="Pfam" id="PF02127">
    <property type="entry name" value="Peptidase_M18"/>
    <property type="match status" value="1"/>
</dbReference>
<dbReference type="GO" id="GO:0005737">
    <property type="term" value="C:cytoplasm"/>
    <property type="evidence" value="ECO:0007669"/>
    <property type="project" value="UniProtKB-ARBA"/>
</dbReference>
<dbReference type="GO" id="GO:0008270">
    <property type="term" value="F:zinc ion binding"/>
    <property type="evidence" value="ECO:0007669"/>
    <property type="project" value="InterPro"/>
</dbReference>
<keyword evidence="12 13" id="KW-0482">Metalloprotease</keyword>
<evidence type="ECO:0000256" key="10">
    <source>
        <dbReference type="ARBA" id="ARBA00022801"/>
    </source>
</evidence>
<keyword evidence="9 13" id="KW-0479">Metal-binding</keyword>
<dbReference type="GO" id="GO:0006508">
    <property type="term" value="P:proteolysis"/>
    <property type="evidence" value="ECO:0007669"/>
    <property type="project" value="UniProtKB-KW"/>
</dbReference>
<dbReference type="AlphaFoldDB" id="A0A401RMJ0"/>
<evidence type="ECO:0000256" key="3">
    <source>
        <dbReference type="ARBA" id="ARBA00008290"/>
    </source>
</evidence>
<dbReference type="Gene3D" id="2.30.250.10">
    <property type="entry name" value="Aminopeptidase i, Domain 2"/>
    <property type="match status" value="1"/>
</dbReference>
<evidence type="ECO:0000256" key="2">
    <source>
        <dbReference type="ARBA" id="ARBA00001947"/>
    </source>
</evidence>
<organism evidence="14 15">
    <name type="scientific">Chiloscyllium punctatum</name>
    <name type="common">Brownbanded bambooshark</name>
    <name type="synonym">Hemiscyllium punctatum</name>
    <dbReference type="NCBI Taxonomy" id="137246"/>
    <lineage>
        <taxon>Eukaryota</taxon>
        <taxon>Metazoa</taxon>
        <taxon>Chordata</taxon>
        <taxon>Craniata</taxon>
        <taxon>Vertebrata</taxon>
        <taxon>Chondrichthyes</taxon>
        <taxon>Elasmobranchii</taxon>
        <taxon>Galeomorphii</taxon>
        <taxon>Galeoidea</taxon>
        <taxon>Orectolobiformes</taxon>
        <taxon>Hemiscylliidae</taxon>
        <taxon>Chiloscyllium</taxon>
    </lineage>
</organism>
<evidence type="ECO:0000256" key="4">
    <source>
        <dbReference type="ARBA" id="ARBA00011395"/>
    </source>
</evidence>
<comment type="caution">
    <text evidence="14">The sequence shown here is derived from an EMBL/GenBank/DDBJ whole genome shotgun (WGS) entry which is preliminary data.</text>
</comment>
<dbReference type="CDD" id="cd05658">
    <property type="entry name" value="M18_DAP"/>
    <property type="match status" value="1"/>
</dbReference>
<sequence>GWATSLIGSKSCGCCKGEYSGLGVVDRAMSTKGLKDAMQNAAKEFLSFVDKGVSPYHVVEECKRRLCSAGFQELKEVDHWDLKPSNKYYLTRNYSTIIAFAVGAKYQPGNGFSMIGAHTDSPCLRVKVRSKKTQVGYLQVGVECYGGGIWNTWFDRDLTVAGRVVLKNGDKMEHRLINVADPVLRIPHLAIHLQREINDNFGPNKENHLVPIIATAVKEQLELGAKSTGNACDASQMSEKHHSVLLNLLCAQLGVNVDKIIDFELCLADTQPGALGGAFKEFIFAPRLDNLHSCYCALQALIESSEEQGTLAEDSNIRVVTLFDNEEVGSESAQGAGSSLTELVLRRMASCCDNPTAFEEAIPKSFMISSDMAHAVHPNYADKHEENHRPALHKGPVLKFNSNQRYASNAVTAAIMREIANRVDVPLQDVMVRNDSPCGTTIGPILASGLGLKVLDMGSPQLAMHSIREMCCTSSVLQTITLFKGFFDLFPSVISNMTVD</sequence>
<proteinExistence type="inferred from homology"/>
<dbReference type="EC" id="3.4.11.21" evidence="5"/>
<keyword evidence="7 13" id="KW-0031">Aminopeptidase</keyword>
<comment type="subunit">
    <text evidence="4">Tetrahedron-shaped homododecamer built from six homodimers.</text>
</comment>
<keyword evidence="10 13" id="KW-0378">Hydrolase</keyword>
<gene>
    <name evidence="14" type="ORF">chiPu_0021027</name>
</gene>
<evidence type="ECO:0000313" key="15">
    <source>
        <dbReference type="Proteomes" id="UP000287033"/>
    </source>
</evidence>
<dbReference type="InterPro" id="IPR023358">
    <property type="entry name" value="Peptidase_M18_dom2"/>
</dbReference>
<reference evidence="14 15" key="1">
    <citation type="journal article" date="2018" name="Nat. Ecol. Evol.">
        <title>Shark genomes provide insights into elasmobranch evolution and the origin of vertebrates.</title>
        <authorList>
            <person name="Hara Y"/>
            <person name="Yamaguchi K"/>
            <person name="Onimaru K"/>
            <person name="Kadota M"/>
            <person name="Koyanagi M"/>
            <person name="Keeley SD"/>
            <person name="Tatsumi K"/>
            <person name="Tanaka K"/>
            <person name="Motone F"/>
            <person name="Kageyama Y"/>
            <person name="Nozu R"/>
            <person name="Adachi N"/>
            <person name="Nishimura O"/>
            <person name="Nakagawa R"/>
            <person name="Tanegashima C"/>
            <person name="Kiyatake I"/>
            <person name="Matsumoto R"/>
            <person name="Murakumo K"/>
            <person name="Nishida K"/>
            <person name="Terakita A"/>
            <person name="Kuratani S"/>
            <person name="Sato K"/>
            <person name="Hyodo S Kuraku.S."/>
        </authorList>
    </citation>
    <scope>NUCLEOTIDE SEQUENCE [LARGE SCALE GENOMIC DNA]</scope>
</reference>
<dbReference type="Gene3D" id="3.40.630.10">
    <property type="entry name" value="Zn peptidases"/>
    <property type="match status" value="1"/>
</dbReference>
<dbReference type="InterPro" id="IPR001948">
    <property type="entry name" value="Peptidase_M18"/>
</dbReference>
<feature type="non-terminal residue" evidence="14">
    <location>
        <position position="1"/>
    </location>
</feature>
<evidence type="ECO:0000313" key="14">
    <source>
        <dbReference type="EMBL" id="GCC19294.1"/>
    </source>
</evidence>
<comment type="cofactor">
    <cofactor evidence="2">
        <name>Zn(2+)</name>
        <dbReference type="ChEBI" id="CHEBI:29105"/>
    </cofactor>
</comment>
<dbReference type="SUPFAM" id="SSF53187">
    <property type="entry name" value="Zn-dependent exopeptidases"/>
    <property type="match status" value="1"/>
</dbReference>
<evidence type="ECO:0000256" key="11">
    <source>
        <dbReference type="ARBA" id="ARBA00022833"/>
    </source>
</evidence>
<dbReference type="PRINTS" id="PR00932">
    <property type="entry name" value="AMINO1PTASE"/>
</dbReference>
<dbReference type="Proteomes" id="UP000287033">
    <property type="component" value="Unassembled WGS sequence"/>
</dbReference>
<evidence type="ECO:0000256" key="8">
    <source>
        <dbReference type="ARBA" id="ARBA00022670"/>
    </source>
</evidence>
<evidence type="ECO:0000256" key="13">
    <source>
        <dbReference type="RuleBase" id="RU004386"/>
    </source>
</evidence>
<dbReference type="FunFam" id="2.30.250.10:FF:000001">
    <property type="entry name" value="Aspartyl aminopeptidase 1"/>
    <property type="match status" value="1"/>
</dbReference>
<evidence type="ECO:0000256" key="6">
    <source>
        <dbReference type="ARBA" id="ARBA00015118"/>
    </source>
</evidence>
<dbReference type="PANTHER" id="PTHR28570:SF3">
    <property type="entry name" value="ASPARTYL AMINOPEPTIDASE"/>
    <property type="match status" value="1"/>
</dbReference>
<evidence type="ECO:0000256" key="5">
    <source>
        <dbReference type="ARBA" id="ARBA00011965"/>
    </source>
</evidence>
<comment type="catalytic activity">
    <reaction evidence="1">
        <text>Release of an N-terminal aspartate or glutamate from a peptide, with a preference for aspartate.</text>
        <dbReference type="EC" id="3.4.11.21"/>
    </reaction>
</comment>
<dbReference type="NCBIfam" id="NF002759">
    <property type="entry name" value="PRK02813.1"/>
    <property type="match status" value="1"/>
</dbReference>
<dbReference type="PANTHER" id="PTHR28570">
    <property type="entry name" value="ASPARTYL AMINOPEPTIDASE"/>
    <property type="match status" value="1"/>
</dbReference>
<dbReference type="GO" id="GO:0004177">
    <property type="term" value="F:aminopeptidase activity"/>
    <property type="evidence" value="ECO:0007669"/>
    <property type="project" value="UniProtKB-KW"/>
</dbReference>